<keyword evidence="1" id="KW-1133">Transmembrane helix</keyword>
<organism evidence="2 3">
    <name type="scientific">Stenotrophomonas phage Ponderosa</name>
    <dbReference type="NCBI Taxonomy" id="2591103"/>
    <lineage>
        <taxon>Viruses</taxon>
        <taxon>Duplodnaviria</taxon>
        <taxon>Heunggongvirae</taxon>
        <taxon>Uroviricota</taxon>
        <taxon>Caudoviricetes</taxon>
        <taxon>Autographivirales</taxon>
        <taxon>Autonotataviridae</taxon>
        <taxon>Gujervirinae</taxon>
        <taxon>Ponderosavirus</taxon>
        <taxon>Ponderosavirus ponderosa</taxon>
    </lineage>
</organism>
<dbReference type="EMBL" id="MK903280">
    <property type="protein sequence ID" value="QEG09733.1"/>
    <property type="molecule type" value="Genomic_DNA"/>
</dbReference>
<evidence type="ECO:0000313" key="2">
    <source>
        <dbReference type="EMBL" id="QEG09733.1"/>
    </source>
</evidence>
<sequence>MYRVMIGDFIGALGWVGFFLAVVALLASLTLRRTVGKQFPHSISWHRNNIRHRYKWARYDWQVLLIEYVERLEMAERGDYDKLIQKEASTIGGALLVASIFMSVSIVHYFIGRIVALF</sequence>
<keyword evidence="3" id="KW-1185">Reference proteome</keyword>
<dbReference type="Proteomes" id="UP000325277">
    <property type="component" value="Segment"/>
</dbReference>
<proteinExistence type="predicted"/>
<name>A0A5B9NFX3_9CAUD</name>
<evidence type="ECO:0000313" key="3">
    <source>
        <dbReference type="Proteomes" id="UP000325277"/>
    </source>
</evidence>
<protein>
    <submittedName>
        <fullName evidence="2">Uncharacterized protein</fullName>
    </submittedName>
</protein>
<keyword evidence="1" id="KW-0472">Membrane</keyword>
<accession>A0A5B9NFX3</accession>
<feature type="transmembrane region" description="Helical" evidence="1">
    <location>
        <begin position="91"/>
        <end position="111"/>
    </location>
</feature>
<keyword evidence="1" id="KW-0812">Transmembrane</keyword>
<feature type="transmembrane region" description="Helical" evidence="1">
    <location>
        <begin position="12"/>
        <end position="31"/>
    </location>
</feature>
<reference evidence="3" key="1">
    <citation type="submission" date="2019-05" db="EMBL/GenBank/DDBJ databases">
        <title>The Complete Genome of Stenotrophomonas maltophilia Podophage Ponderosa.</title>
        <authorList>
            <person name="Marquez A."/>
            <person name="Newkirk H."/>
            <person name="Moreland R."/>
            <person name="Gonzalez C."/>
            <person name="Liu M."/>
            <person name="Ramsey J."/>
        </authorList>
    </citation>
    <scope>NUCLEOTIDE SEQUENCE [LARGE SCALE GENOMIC DNA]</scope>
</reference>
<evidence type="ECO:0000256" key="1">
    <source>
        <dbReference type="SAM" id="Phobius"/>
    </source>
</evidence>
<gene>
    <name evidence="2" type="ORF">CPT_Ponderosa_016</name>
</gene>